<protein>
    <recommendedName>
        <fullName evidence="3">DUF4365 domain-containing protein</fullName>
    </recommendedName>
</protein>
<dbReference type="Proteomes" id="UP000001353">
    <property type="component" value="Chromosome"/>
</dbReference>
<dbReference type="EMBL" id="CP002623">
    <property type="protein sequence ID" value="AEI94785.1"/>
    <property type="molecule type" value="Genomic_DNA"/>
</dbReference>
<evidence type="ECO:0000313" key="2">
    <source>
        <dbReference type="Proteomes" id="UP000001353"/>
    </source>
</evidence>
<dbReference type="AlphaFoldDB" id="F7ZG54"/>
<sequence>MLDDIHNAASSLREQYLEYALMGVLCQEMWKRGVEMDILRSHTDRSGYDILLEANGIQRHVQLKSSFVGAKTSRQKINVKLAEKPSGCVIWVWFDPATLELVHYLWFGAEPGQPVPDLGERIGKHSKGNAEGYKAERSDIRILNKGQFDAAGSASCLANHLFGKAPACSKSDNTA</sequence>
<organism evidence="1 2">
    <name type="scientific">Roseobacter litoralis (strain ATCC 49566 / DSM 6996 / JCM 21268 / NBRC 15278 / OCh 149)</name>
    <dbReference type="NCBI Taxonomy" id="391595"/>
    <lineage>
        <taxon>Bacteria</taxon>
        <taxon>Pseudomonadati</taxon>
        <taxon>Pseudomonadota</taxon>
        <taxon>Alphaproteobacteria</taxon>
        <taxon>Rhodobacterales</taxon>
        <taxon>Roseobacteraceae</taxon>
        <taxon>Roseobacter</taxon>
    </lineage>
</organism>
<evidence type="ECO:0008006" key="3">
    <source>
        <dbReference type="Google" id="ProtNLM"/>
    </source>
</evidence>
<accession>F7ZG54</accession>
<keyword evidence="2" id="KW-1185">Reference proteome</keyword>
<dbReference type="eggNOG" id="ENOG50317R8">
    <property type="taxonomic scope" value="Bacteria"/>
</dbReference>
<name>F7ZG54_ROSLO</name>
<evidence type="ECO:0000313" key="1">
    <source>
        <dbReference type="EMBL" id="AEI94785.1"/>
    </source>
</evidence>
<dbReference type="HOGENOM" id="CLU_1585077_0_0_5"/>
<reference evidence="1 2" key="1">
    <citation type="journal article" date="2011" name="BMC Genomics">
        <title>Comparative genome analysis and genome-guided physiological analysis of Roseobacter litoralis.</title>
        <authorList>
            <person name="Kalhoefer D."/>
            <person name="Thole S."/>
            <person name="Voget S."/>
            <person name="Lehmann R."/>
            <person name="Liesegang H."/>
            <person name="Wollher A."/>
            <person name="Daniel R."/>
            <person name="Simon M."/>
            <person name="Brinkhoff T."/>
        </authorList>
    </citation>
    <scope>NUCLEOTIDE SEQUENCE [LARGE SCALE GENOMIC DNA]</scope>
    <source>
        <strain evidence="2">ATCC 49566 / DSM 6996 / JCM 21268 / NBRC 15278 / OCh 149</strain>
    </source>
</reference>
<dbReference type="RefSeq" id="WP_013962700.1">
    <property type="nucleotide sequence ID" value="NC_015730.1"/>
</dbReference>
<dbReference type="KEGG" id="rli:RLO149_c028250"/>
<gene>
    <name evidence="1" type="ordered locus">RLO149_c028250</name>
</gene>
<proteinExistence type="predicted"/>